<dbReference type="InterPro" id="IPR010104">
    <property type="entry name" value="TonB_rcpt_bac"/>
</dbReference>
<keyword evidence="4" id="KW-0732">Signal</keyword>
<sequence>MQKFILKPLAAVIALSLGGALAPLVVAQEIEAADSLEEIEVVGIRRSIQNALDIKRDADTIVEAISAADMGGLPDMSIADSLARLPGVTFDRTGGQAGRIQLRGMGAGFVFSTMNGREQVTTDTRGTREIDFSQYPSELLSNVAVYKSPKASLIEGGVAGTVDMRTANPLENQEAHKTFVSVRGSYNDRAGDVANADELGNRLTLSYMGKFLDDTLGVGLGYAHMKQSNAATESIGLTYSLVEDKNSPAYGLRLSEGFEFQQNGGVDERDGYMGTLVFEPTDNFTAKADVFYSEFETNTFASGFRVNTLRDGDLYNLVTDGDIVTGGTAATDPDAPSLINFQVINDDSSETAEIFSGGLNLEYRGDGWQVALDYAHSESEAFETDGISRSHLYNPVDDGNGGTLWERDGDQQLVWQNNGLSIPNVAFNQDYTDLNHLRLTSYEVYPHLSSDQSDALKLDGKVDVNWGPIVSLEAGVRVSERQYEQSRQVFVYDGNGTGNYSTDYSLAILPSDAEQIGWTGDFSHFPSYLAVDAKGVFDRAVAAGLVLDKEGNPRDTSPRARWSENRDWSMRERADVEENVTAFYLSANFETEIAGRGLTGNLGVRVVETEQYSIGLIPLELSDDPLQPSDIVLDELGESNLEYDQDLQVERAGETYVKTLPSLNLNYALTENDNLRFSAATVMSRAPIAQLGNVKSGSVSETADNSGIARYDLNQASNPYLRPFEADQVDLSYEHYFEDGDGAIVVAVYNKDVKNRIQTVTYKDFFVEDYLAFGIPRPDYMYVEKPGQLPREIPVVQGDYTLATNNDEGGYIRGVELAYTQTLSMLPAPWNGLGFTAGYAHVDSEITTPSIFTDEPGAVTEFPGLSPHSGNLMLFYTYENFETRVSGVYQSKRTDEVVGINVNPTIRAASTVWDFQAKYGFDMGMDLVFSVHNLTDEPNVNYFGTESATGSISYYGRQYYLGVNYSF</sequence>
<name>A0ABV8V2R1_9GAMM</name>
<dbReference type="PANTHER" id="PTHR40980:SF3">
    <property type="entry name" value="TONB-DEPENDENT RECEPTOR-LIKE BETA-BARREL DOMAIN-CONTAINING PROTEIN"/>
    <property type="match status" value="1"/>
</dbReference>
<evidence type="ECO:0000256" key="4">
    <source>
        <dbReference type="SAM" id="SignalP"/>
    </source>
</evidence>
<feature type="chain" id="PRO_5046791813" evidence="4">
    <location>
        <begin position="28"/>
        <end position="967"/>
    </location>
</feature>
<dbReference type="SUPFAM" id="SSF56935">
    <property type="entry name" value="Porins"/>
    <property type="match status" value="1"/>
</dbReference>
<reference evidence="7" key="1">
    <citation type="journal article" date="2019" name="Int. J. Syst. Evol. Microbiol.">
        <title>The Global Catalogue of Microorganisms (GCM) 10K type strain sequencing project: providing services to taxonomists for standard genome sequencing and annotation.</title>
        <authorList>
            <consortium name="The Broad Institute Genomics Platform"/>
            <consortium name="The Broad Institute Genome Sequencing Center for Infectious Disease"/>
            <person name="Wu L."/>
            <person name="Ma J."/>
        </authorList>
    </citation>
    <scope>NUCLEOTIDE SEQUENCE [LARGE SCALE GENOMIC DNA]</scope>
    <source>
        <strain evidence="7">CECT 8570</strain>
    </source>
</reference>
<proteinExistence type="predicted"/>
<evidence type="ECO:0000256" key="3">
    <source>
        <dbReference type="ARBA" id="ARBA00023237"/>
    </source>
</evidence>
<evidence type="ECO:0000256" key="2">
    <source>
        <dbReference type="ARBA" id="ARBA00023136"/>
    </source>
</evidence>
<dbReference type="PANTHER" id="PTHR40980">
    <property type="entry name" value="PLUG DOMAIN-CONTAINING PROTEIN"/>
    <property type="match status" value="1"/>
</dbReference>
<dbReference type="InterPro" id="IPR036942">
    <property type="entry name" value="Beta-barrel_TonB_sf"/>
</dbReference>
<dbReference type="Gene3D" id="2.170.130.10">
    <property type="entry name" value="TonB-dependent receptor, plug domain"/>
    <property type="match status" value="1"/>
</dbReference>
<dbReference type="EMBL" id="JBHSCX010000005">
    <property type="protein sequence ID" value="MFC4362166.1"/>
    <property type="molecule type" value="Genomic_DNA"/>
</dbReference>
<evidence type="ECO:0000313" key="6">
    <source>
        <dbReference type="EMBL" id="MFC4362166.1"/>
    </source>
</evidence>
<keyword evidence="7" id="KW-1185">Reference proteome</keyword>
<comment type="subcellular location">
    <subcellularLocation>
        <location evidence="1">Cell outer membrane</location>
    </subcellularLocation>
</comment>
<accession>A0ABV8V2R1</accession>
<evidence type="ECO:0000256" key="1">
    <source>
        <dbReference type="ARBA" id="ARBA00004442"/>
    </source>
</evidence>
<evidence type="ECO:0000313" key="7">
    <source>
        <dbReference type="Proteomes" id="UP001595840"/>
    </source>
</evidence>
<feature type="domain" description="TonB-dependent receptor plug" evidence="5">
    <location>
        <begin position="55"/>
        <end position="160"/>
    </location>
</feature>
<dbReference type="InterPro" id="IPR012910">
    <property type="entry name" value="Plug_dom"/>
</dbReference>
<keyword evidence="2" id="KW-0472">Membrane</keyword>
<comment type="caution">
    <text evidence="6">The sequence shown here is derived from an EMBL/GenBank/DDBJ whole genome shotgun (WGS) entry which is preliminary data.</text>
</comment>
<dbReference type="Gene3D" id="2.40.170.20">
    <property type="entry name" value="TonB-dependent receptor, beta-barrel domain"/>
    <property type="match status" value="1"/>
</dbReference>
<dbReference type="Pfam" id="PF07715">
    <property type="entry name" value="Plug"/>
    <property type="match status" value="1"/>
</dbReference>
<evidence type="ECO:0000259" key="5">
    <source>
        <dbReference type="Pfam" id="PF07715"/>
    </source>
</evidence>
<dbReference type="NCBIfam" id="TIGR01782">
    <property type="entry name" value="TonB-Xanth-Caul"/>
    <property type="match status" value="1"/>
</dbReference>
<feature type="signal peptide" evidence="4">
    <location>
        <begin position="1"/>
        <end position="27"/>
    </location>
</feature>
<gene>
    <name evidence="6" type="ORF">ACFOX3_07630</name>
</gene>
<keyword evidence="3" id="KW-0998">Cell outer membrane</keyword>
<keyword evidence="6" id="KW-0675">Receptor</keyword>
<dbReference type="Proteomes" id="UP001595840">
    <property type="component" value="Unassembled WGS sequence"/>
</dbReference>
<organism evidence="6 7">
    <name type="scientific">Simiduia curdlanivorans</name>
    <dbReference type="NCBI Taxonomy" id="1492769"/>
    <lineage>
        <taxon>Bacteria</taxon>
        <taxon>Pseudomonadati</taxon>
        <taxon>Pseudomonadota</taxon>
        <taxon>Gammaproteobacteria</taxon>
        <taxon>Cellvibrionales</taxon>
        <taxon>Cellvibrionaceae</taxon>
        <taxon>Simiduia</taxon>
    </lineage>
</organism>
<dbReference type="InterPro" id="IPR037066">
    <property type="entry name" value="Plug_dom_sf"/>
</dbReference>
<protein>
    <submittedName>
        <fullName evidence="6">TonB-dependent receptor</fullName>
    </submittedName>
</protein>
<dbReference type="RefSeq" id="WP_290265632.1">
    <property type="nucleotide sequence ID" value="NZ_JAUFQG010000006.1"/>
</dbReference>